<reference evidence="2" key="1">
    <citation type="submission" date="2019-03" db="EMBL/GenBank/DDBJ databases">
        <title>Improved annotation for the trematode Fasciola hepatica.</title>
        <authorList>
            <person name="Choi Y.-J."/>
            <person name="Martin J."/>
            <person name="Mitreva M."/>
        </authorList>
    </citation>
    <scope>NUCLEOTIDE SEQUENCE [LARGE SCALE GENOMIC DNA]</scope>
</reference>
<evidence type="ECO:0000313" key="3">
    <source>
        <dbReference type="Proteomes" id="UP000230066"/>
    </source>
</evidence>
<accession>A0A4E0RQN5</accession>
<dbReference type="PANTHER" id="PTHR45737:SF6">
    <property type="entry name" value="VON WILLEBRAND FACTOR A DOMAIN-CONTAINING PROTEIN 5A"/>
    <property type="match status" value="1"/>
</dbReference>
<feature type="compositionally biased region" description="Acidic residues" evidence="1">
    <location>
        <begin position="294"/>
        <end position="303"/>
    </location>
</feature>
<comment type="caution">
    <text evidence="2">The sequence shown here is derived from an EMBL/GenBank/DDBJ whole genome shotgun (WGS) entry which is preliminary data.</text>
</comment>
<protein>
    <submittedName>
        <fullName evidence="2">Uncharacterized protein</fullName>
    </submittedName>
</protein>
<sequence length="309" mass="34474">METSIPDFRERRLLSATVDFAVHRLAGKVMIDDMCDQQRMLLVAGSSGEADPEEDQLVADLRGRMEQLSCAINVLSPRTAYIAVDPVVHKPLKFAPPPPAPIFQLNAAPKTMAFLSCSPLSPDFDTRSSNNAAPQIKEFTLTGTPVEEDVLTQLVELQTPDGSWILDEKLAKCLNCSLKQMKDELPESWLSDTNIPVTEEVWATVLVLAYFDLEMGHRSDEWDLLANKSRDWLQEQALQAYPEMEDVEKCCLDLLDEAITFLASNQSQNKGSEEEDSMPEVDVAGDLGEKVQQSDEDDGERVEEELVKV</sequence>
<dbReference type="Proteomes" id="UP000230066">
    <property type="component" value="Unassembled WGS sequence"/>
</dbReference>
<feature type="region of interest" description="Disordered" evidence="1">
    <location>
        <begin position="265"/>
        <end position="309"/>
    </location>
</feature>
<dbReference type="PANTHER" id="PTHR45737">
    <property type="entry name" value="VON WILLEBRAND FACTOR A DOMAIN-CONTAINING PROTEIN 5A"/>
    <property type="match status" value="1"/>
</dbReference>
<evidence type="ECO:0000256" key="1">
    <source>
        <dbReference type="SAM" id="MobiDB-lite"/>
    </source>
</evidence>
<evidence type="ECO:0000313" key="2">
    <source>
        <dbReference type="EMBL" id="THD22887.1"/>
    </source>
</evidence>
<gene>
    <name evidence="2" type="ORF">D915_006240</name>
</gene>
<keyword evidence="3" id="KW-1185">Reference proteome</keyword>
<dbReference type="AlphaFoldDB" id="A0A4E0RQN5"/>
<organism evidence="2 3">
    <name type="scientific">Fasciola hepatica</name>
    <name type="common">Liver fluke</name>
    <dbReference type="NCBI Taxonomy" id="6192"/>
    <lineage>
        <taxon>Eukaryota</taxon>
        <taxon>Metazoa</taxon>
        <taxon>Spiralia</taxon>
        <taxon>Lophotrochozoa</taxon>
        <taxon>Platyhelminthes</taxon>
        <taxon>Trematoda</taxon>
        <taxon>Digenea</taxon>
        <taxon>Plagiorchiida</taxon>
        <taxon>Echinostomata</taxon>
        <taxon>Echinostomatoidea</taxon>
        <taxon>Fasciolidae</taxon>
        <taxon>Fasciola</taxon>
    </lineage>
</organism>
<proteinExistence type="predicted"/>
<name>A0A4E0RQN5_FASHE</name>
<dbReference type="EMBL" id="JXXN02002464">
    <property type="protein sequence ID" value="THD22887.1"/>
    <property type="molecule type" value="Genomic_DNA"/>
</dbReference>